<dbReference type="Proteomes" id="UP000464954">
    <property type="component" value="Chromosome"/>
</dbReference>
<dbReference type="InterPro" id="IPR000595">
    <property type="entry name" value="cNMP-bd_dom"/>
</dbReference>
<dbReference type="SUPFAM" id="SSF51206">
    <property type="entry name" value="cAMP-binding domain-like"/>
    <property type="match status" value="1"/>
</dbReference>
<dbReference type="Pfam" id="PF00027">
    <property type="entry name" value="cNMP_binding"/>
    <property type="match status" value="1"/>
</dbReference>
<name>A0A6P1MBU0_9BACT</name>
<evidence type="ECO:0000259" key="4">
    <source>
        <dbReference type="PROSITE" id="PS51371"/>
    </source>
</evidence>
<dbReference type="EMBL" id="CP047593">
    <property type="protein sequence ID" value="QHI70014.1"/>
    <property type="molecule type" value="Genomic_DNA"/>
</dbReference>
<dbReference type="PROSITE" id="PS51371">
    <property type="entry name" value="CBS"/>
    <property type="match status" value="1"/>
</dbReference>
<gene>
    <name evidence="5" type="ORF">GT409_11335</name>
</gene>
<dbReference type="SMART" id="SM00116">
    <property type="entry name" value="CBS"/>
    <property type="match status" value="2"/>
</dbReference>
<evidence type="ECO:0000259" key="3">
    <source>
        <dbReference type="PROSITE" id="PS50042"/>
    </source>
</evidence>
<dbReference type="InterPro" id="IPR018821">
    <property type="entry name" value="DUF294_put_nucleoTrafse_sb-bd"/>
</dbReference>
<dbReference type="InterPro" id="IPR018490">
    <property type="entry name" value="cNMP-bd_dom_sf"/>
</dbReference>
<dbReference type="KEGG" id="taer:GT409_11335"/>
<evidence type="ECO:0000256" key="1">
    <source>
        <dbReference type="ARBA" id="ARBA00023122"/>
    </source>
</evidence>
<dbReference type="InterPro" id="IPR051257">
    <property type="entry name" value="Diverse_CBS-Domain"/>
</dbReference>
<dbReference type="GO" id="GO:0008773">
    <property type="term" value="F:[protein-PII] uridylyltransferase activity"/>
    <property type="evidence" value="ECO:0007669"/>
    <property type="project" value="InterPro"/>
</dbReference>
<feature type="domain" description="Cyclic nucleotide-binding" evidence="3">
    <location>
        <begin position="20"/>
        <end position="119"/>
    </location>
</feature>
<dbReference type="InterPro" id="IPR005105">
    <property type="entry name" value="GlnD_Uridyltrans_N"/>
</dbReference>
<proteinExistence type="predicted"/>
<dbReference type="InterPro" id="IPR046342">
    <property type="entry name" value="CBS_dom_sf"/>
</dbReference>
<keyword evidence="6" id="KW-1185">Reference proteome</keyword>
<dbReference type="Pfam" id="PF03445">
    <property type="entry name" value="DUF294"/>
    <property type="match status" value="1"/>
</dbReference>
<evidence type="ECO:0000313" key="5">
    <source>
        <dbReference type="EMBL" id="QHI70014.1"/>
    </source>
</evidence>
<sequence length="644" mass="72145">MNSQNVIPDRIANALRQFPPFSMFEEDAVRNLARQAMVQVLTEDDAVWEQGDPPGDKVLFLARGRVEYFRNNELIDVRDVGDILGLSAQHEAEPYRVTARASEDSILYTLPWTQVREMINANDQARYYVRRHLFWGTRVGRSLPDPGLDDGSGQNLLEAHLKGSQTIKTRPPERLLCCPPDLPIRDAARMMTEKRLPSILITDDDRKPRGILTGSDLVKEVIVGDRSSERPVSDIMSGPVITVARNSSVAAAGLIMLRERIGQVCVTEDGTPDTAAIDVCTQKDMLAQSGRHPAGFIHEIRIANSPVRFREICDDIETMAHTYIEAGISGLLLGEICAELYDELLRKLIDLSLDEMNQKGLTLPEVSWTWIAIGSDGRREQVLRTDMDNGMIFAASGDKEQDQKNRTFFIDLAKRVIALFVEAGFARCQGGVMASNPNWCKTDEEWIAELKNPDLTADGEGLLRALILYDLRYVAGDKALSESVRQVVFESAGNNSAIKRHIAEMIVATPPPLNFRGKFVVEKKGGNEGDFDIKKRGLTPLRDAARLFALHYGLRKHHSTGGRWLELAETHPEKMEMAMLARQGYDLLLRIRTLTGITRHNSGRFVDPDRLTKLQRGYLVNVFDVQRMVQAAVRVEFGVDSRVS</sequence>
<dbReference type="InterPro" id="IPR014710">
    <property type="entry name" value="RmlC-like_jellyroll"/>
</dbReference>
<dbReference type="Gene3D" id="3.10.580.10">
    <property type="entry name" value="CBS-domain"/>
    <property type="match status" value="1"/>
</dbReference>
<dbReference type="CDD" id="cd00038">
    <property type="entry name" value="CAP_ED"/>
    <property type="match status" value="1"/>
</dbReference>
<accession>A0A6P1MBU0</accession>
<dbReference type="SUPFAM" id="SSF54631">
    <property type="entry name" value="CBS-domain pair"/>
    <property type="match status" value="1"/>
</dbReference>
<feature type="domain" description="CBS" evidence="4">
    <location>
        <begin position="169"/>
        <end position="228"/>
    </location>
</feature>
<evidence type="ECO:0000313" key="6">
    <source>
        <dbReference type="Proteomes" id="UP000464954"/>
    </source>
</evidence>
<dbReference type="RefSeq" id="WP_160629193.1">
    <property type="nucleotide sequence ID" value="NZ_CP047593.1"/>
</dbReference>
<dbReference type="Gene3D" id="2.60.120.10">
    <property type="entry name" value="Jelly Rolls"/>
    <property type="match status" value="1"/>
</dbReference>
<evidence type="ECO:0000256" key="2">
    <source>
        <dbReference type="PROSITE-ProRule" id="PRU00703"/>
    </source>
</evidence>
<dbReference type="PANTHER" id="PTHR43080:SF29">
    <property type="entry name" value="OS02G0818000 PROTEIN"/>
    <property type="match status" value="1"/>
</dbReference>
<dbReference type="PANTHER" id="PTHR43080">
    <property type="entry name" value="CBS DOMAIN-CONTAINING PROTEIN CBSX3, MITOCHONDRIAL"/>
    <property type="match status" value="1"/>
</dbReference>
<dbReference type="InterPro" id="IPR000644">
    <property type="entry name" value="CBS_dom"/>
</dbReference>
<dbReference type="CDD" id="cd05401">
    <property type="entry name" value="NT_GlnE_GlnD_like"/>
    <property type="match status" value="1"/>
</dbReference>
<reference evidence="5 6" key="1">
    <citation type="submission" date="2020-01" db="EMBL/GenBank/DDBJ databases">
        <title>Ponticoccus aerotolerans gen. nov., sp. nov., an anaerobic bacterium and proposal of Ponticoccusceae fam. nov., Ponticoccusles ord. nov. and Ponticoccuse classis nov. in the phylum Kiritimatiellaeota.</title>
        <authorList>
            <person name="Zhou L.Y."/>
            <person name="Du Z.J."/>
        </authorList>
    </citation>
    <scope>NUCLEOTIDE SEQUENCE [LARGE SCALE GENOMIC DNA]</scope>
    <source>
        <strain evidence="5 6">S-5007</strain>
    </source>
</reference>
<dbReference type="Pfam" id="PF00571">
    <property type="entry name" value="CBS"/>
    <property type="match status" value="2"/>
</dbReference>
<dbReference type="PROSITE" id="PS50042">
    <property type="entry name" value="CNMP_BINDING_3"/>
    <property type="match status" value="1"/>
</dbReference>
<protein>
    <submittedName>
        <fullName evidence="5">CBS domain-containing protein</fullName>
    </submittedName>
</protein>
<dbReference type="AlphaFoldDB" id="A0A6P1MBU0"/>
<keyword evidence="1 2" id="KW-0129">CBS domain</keyword>
<organism evidence="5 6">
    <name type="scientific">Tichowtungia aerotolerans</name>
    <dbReference type="NCBI Taxonomy" id="2697043"/>
    <lineage>
        <taxon>Bacteria</taxon>
        <taxon>Pseudomonadati</taxon>
        <taxon>Kiritimatiellota</taxon>
        <taxon>Tichowtungiia</taxon>
        <taxon>Tichowtungiales</taxon>
        <taxon>Tichowtungiaceae</taxon>
        <taxon>Tichowtungia</taxon>
    </lineage>
</organism>
<dbReference type="Pfam" id="PF10335">
    <property type="entry name" value="DUF294_C"/>
    <property type="match status" value="1"/>
</dbReference>